<dbReference type="EMBL" id="JAWHQM010000016">
    <property type="protein sequence ID" value="KAK5630505.1"/>
    <property type="molecule type" value="Genomic_DNA"/>
</dbReference>
<evidence type="ECO:0000256" key="1">
    <source>
        <dbReference type="ARBA" id="ARBA00004141"/>
    </source>
</evidence>
<feature type="transmembrane region" description="Helical" evidence="6">
    <location>
        <begin position="35"/>
        <end position="59"/>
    </location>
</feature>
<feature type="transmembrane region" description="Helical" evidence="6">
    <location>
        <begin position="247"/>
        <end position="266"/>
    </location>
</feature>
<keyword evidence="4 6" id="KW-0472">Membrane</keyword>
<evidence type="ECO:0000256" key="6">
    <source>
        <dbReference type="SAM" id="Phobius"/>
    </source>
</evidence>
<gene>
    <name evidence="7" type="ORF">RRF57_006220</name>
</gene>
<dbReference type="GO" id="GO:0016020">
    <property type="term" value="C:membrane"/>
    <property type="evidence" value="ECO:0007669"/>
    <property type="project" value="UniProtKB-SubCell"/>
</dbReference>
<comment type="subcellular location">
    <subcellularLocation>
        <location evidence="1">Membrane</location>
        <topology evidence="1">Multi-pass membrane protein</topology>
    </subcellularLocation>
</comment>
<dbReference type="SMART" id="SM01417">
    <property type="entry name" value="Solute_trans_a"/>
    <property type="match status" value="1"/>
</dbReference>
<evidence type="ECO:0000313" key="7">
    <source>
        <dbReference type="EMBL" id="KAK5630505.1"/>
    </source>
</evidence>
<evidence type="ECO:0000256" key="2">
    <source>
        <dbReference type="ARBA" id="ARBA00022692"/>
    </source>
</evidence>
<feature type="compositionally biased region" description="Basic and acidic residues" evidence="5">
    <location>
        <begin position="362"/>
        <end position="382"/>
    </location>
</feature>
<dbReference type="Pfam" id="PF03619">
    <property type="entry name" value="Solute_trans_a"/>
    <property type="match status" value="1"/>
</dbReference>
<name>A0AAN7UDY1_9PEZI</name>
<dbReference type="AlphaFoldDB" id="A0AAN7UDY1"/>
<dbReference type="InterPro" id="IPR005178">
    <property type="entry name" value="Ostalpha/TMEM184C"/>
</dbReference>
<evidence type="ECO:0000256" key="4">
    <source>
        <dbReference type="ARBA" id="ARBA00023136"/>
    </source>
</evidence>
<feature type="transmembrane region" description="Helical" evidence="6">
    <location>
        <begin position="71"/>
        <end position="94"/>
    </location>
</feature>
<protein>
    <recommendedName>
        <fullName evidence="9">Organic solute transporter Ostalpha-domain-containing protein</fullName>
    </recommendedName>
</protein>
<reference evidence="7 8" key="1">
    <citation type="submission" date="2023-10" db="EMBL/GenBank/DDBJ databases">
        <title>Draft genome sequence of Xylaria bambusicola isolate GMP-LS, the root and basal stem rot pathogen of sugarcane in Indonesia.</title>
        <authorList>
            <person name="Selvaraj P."/>
            <person name="Muralishankar V."/>
            <person name="Muruganantham S."/>
            <person name="Sp S."/>
            <person name="Haryani S."/>
            <person name="Lau K.J.X."/>
            <person name="Naqvi N.I."/>
        </authorList>
    </citation>
    <scope>NUCLEOTIDE SEQUENCE [LARGE SCALE GENOMIC DNA]</scope>
    <source>
        <strain evidence="7">GMP-LS</strain>
    </source>
</reference>
<evidence type="ECO:0000313" key="8">
    <source>
        <dbReference type="Proteomes" id="UP001305414"/>
    </source>
</evidence>
<keyword evidence="8" id="KW-1185">Reference proteome</keyword>
<dbReference type="Proteomes" id="UP001305414">
    <property type="component" value="Unassembled WGS sequence"/>
</dbReference>
<keyword evidence="2 6" id="KW-0812">Transmembrane</keyword>
<feature type="transmembrane region" description="Helical" evidence="6">
    <location>
        <begin position="100"/>
        <end position="121"/>
    </location>
</feature>
<evidence type="ECO:0000256" key="3">
    <source>
        <dbReference type="ARBA" id="ARBA00022989"/>
    </source>
</evidence>
<feature type="transmembrane region" description="Helical" evidence="6">
    <location>
        <begin position="180"/>
        <end position="202"/>
    </location>
</feature>
<feature type="region of interest" description="Disordered" evidence="5">
    <location>
        <begin position="362"/>
        <end position="397"/>
    </location>
</feature>
<organism evidence="7 8">
    <name type="scientific">Xylaria bambusicola</name>
    <dbReference type="NCBI Taxonomy" id="326684"/>
    <lineage>
        <taxon>Eukaryota</taxon>
        <taxon>Fungi</taxon>
        <taxon>Dikarya</taxon>
        <taxon>Ascomycota</taxon>
        <taxon>Pezizomycotina</taxon>
        <taxon>Sordariomycetes</taxon>
        <taxon>Xylariomycetidae</taxon>
        <taxon>Xylariales</taxon>
        <taxon>Xylariaceae</taxon>
        <taxon>Xylaria</taxon>
    </lineage>
</organism>
<sequence length="397" mass="45105">MDGRTLLARKNDPSCKLPSPLNPIPTDPIVGSKDFYHVNVIVSGALAIFSISVTFALIWRHITHMSRPREQIYIIRICLLLPIIAAVFWVGVYIPRYYVYTYAIVVFCEPVTLMCFFLFICETLAAPVSGPALPTPPSRRDVFLSPLVTRARLTGGSVTDKSLFNPFRFNWYGIAQNVPIIWAVAIAIIATEAAGVYCLTAHDAHHAHIYLIVFKTISTFAALLYVLREVLPVRSEVKKHRAMAKLWGFKALIFLQVSQDFIFSIIDSRAPRSITESTKISQVDFITGVPALVAEIELVVFSVFFHYAYSVSVYRLSDEQKRAGEHYKGYGWRLIYKVFDIRDIFALILFPFRIREEVVSKEEEMQTLETRENNEGSPERKSPYQHSIEVEAATQDP</sequence>
<feature type="transmembrane region" description="Helical" evidence="6">
    <location>
        <begin position="286"/>
        <end position="309"/>
    </location>
</feature>
<keyword evidence="3 6" id="KW-1133">Transmembrane helix</keyword>
<accession>A0AAN7UDY1</accession>
<comment type="caution">
    <text evidence="7">The sequence shown here is derived from an EMBL/GenBank/DDBJ whole genome shotgun (WGS) entry which is preliminary data.</text>
</comment>
<feature type="transmembrane region" description="Helical" evidence="6">
    <location>
        <begin position="208"/>
        <end position="227"/>
    </location>
</feature>
<dbReference type="PANTHER" id="PTHR23423">
    <property type="entry name" value="ORGANIC SOLUTE TRANSPORTER-RELATED"/>
    <property type="match status" value="1"/>
</dbReference>
<evidence type="ECO:0008006" key="9">
    <source>
        <dbReference type="Google" id="ProtNLM"/>
    </source>
</evidence>
<proteinExistence type="predicted"/>
<evidence type="ECO:0000256" key="5">
    <source>
        <dbReference type="SAM" id="MobiDB-lite"/>
    </source>
</evidence>